<evidence type="ECO:0000313" key="8">
    <source>
        <dbReference type="EMBL" id="SEL69818.1"/>
    </source>
</evidence>
<name>A0A1H7SBT1_OLID1</name>
<feature type="domain" description="RagB/SusD" evidence="6">
    <location>
        <begin position="336"/>
        <end position="487"/>
    </location>
</feature>
<evidence type="ECO:0000313" key="9">
    <source>
        <dbReference type="Proteomes" id="UP000199421"/>
    </source>
</evidence>
<reference evidence="9" key="1">
    <citation type="submission" date="2016-10" db="EMBL/GenBank/DDBJ databases">
        <authorList>
            <person name="Varghese N."/>
            <person name="Submissions S."/>
        </authorList>
    </citation>
    <scope>NUCLEOTIDE SEQUENCE [LARGE SCALE GENOMIC DNA]</scope>
    <source>
        <strain evidence="9">DSM 18733</strain>
    </source>
</reference>
<dbReference type="EMBL" id="FOAF01000003">
    <property type="protein sequence ID" value="SEL69818.1"/>
    <property type="molecule type" value="Genomic_DNA"/>
</dbReference>
<dbReference type="Pfam" id="PF07980">
    <property type="entry name" value="SusD_RagB"/>
    <property type="match status" value="1"/>
</dbReference>
<dbReference type="Gene3D" id="1.25.40.390">
    <property type="match status" value="1"/>
</dbReference>
<dbReference type="CDD" id="cd08977">
    <property type="entry name" value="SusD"/>
    <property type="match status" value="1"/>
</dbReference>
<proteinExistence type="inferred from homology"/>
<evidence type="ECO:0000256" key="5">
    <source>
        <dbReference type="ARBA" id="ARBA00023237"/>
    </source>
</evidence>
<dbReference type="SUPFAM" id="SSF48452">
    <property type="entry name" value="TPR-like"/>
    <property type="match status" value="1"/>
</dbReference>
<evidence type="ECO:0000259" key="6">
    <source>
        <dbReference type="Pfam" id="PF07980"/>
    </source>
</evidence>
<organism evidence="8 9">
    <name type="scientific">Olivibacter domesticus</name>
    <name type="common">Pseudosphingobacterium domesticum</name>
    <dbReference type="NCBI Taxonomy" id="407022"/>
    <lineage>
        <taxon>Bacteria</taxon>
        <taxon>Pseudomonadati</taxon>
        <taxon>Bacteroidota</taxon>
        <taxon>Sphingobacteriia</taxon>
        <taxon>Sphingobacteriales</taxon>
        <taxon>Sphingobacteriaceae</taxon>
        <taxon>Olivibacter</taxon>
    </lineage>
</organism>
<keyword evidence="5" id="KW-0998">Cell outer membrane</keyword>
<evidence type="ECO:0000256" key="3">
    <source>
        <dbReference type="ARBA" id="ARBA00022729"/>
    </source>
</evidence>
<keyword evidence="9" id="KW-1185">Reference proteome</keyword>
<dbReference type="GO" id="GO:0009279">
    <property type="term" value="C:cell outer membrane"/>
    <property type="evidence" value="ECO:0007669"/>
    <property type="project" value="UniProtKB-SubCell"/>
</dbReference>
<evidence type="ECO:0000256" key="4">
    <source>
        <dbReference type="ARBA" id="ARBA00023136"/>
    </source>
</evidence>
<dbReference type="InterPro" id="IPR011990">
    <property type="entry name" value="TPR-like_helical_dom_sf"/>
</dbReference>
<feature type="domain" description="SusD-like N-terminal" evidence="7">
    <location>
        <begin position="100"/>
        <end position="222"/>
    </location>
</feature>
<comment type="similarity">
    <text evidence="2">Belongs to the SusD family.</text>
</comment>
<dbReference type="Pfam" id="PF14322">
    <property type="entry name" value="SusD-like_3"/>
    <property type="match status" value="1"/>
</dbReference>
<dbReference type="Proteomes" id="UP000199421">
    <property type="component" value="Unassembled WGS sequence"/>
</dbReference>
<protein>
    <submittedName>
        <fullName evidence="8">Starch-binding associating with outer membrane</fullName>
    </submittedName>
</protein>
<keyword evidence="4" id="KW-0472">Membrane</keyword>
<comment type="subcellular location">
    <subcellularLocation>
        <location evidence="1">Cell outer membrane</location>
    </subcellularLocation>
</comment>
<keyword evidence="3" id="KW-0732">Signal</keyword>
<sequence length="487" mass="54398">MDSFNKEIKMKNLIIGLIGLLLIVSACSDELTEKPKSQAEDNFYNTSAEAKAAVNAIYGPMRGDGAFGLNYPAQLEGLPDYGSSRGSQAPVSTYQGLDNTNINRVSTVWDSLYRSIRNANIVISKVPSATEISDEDKALFIAEAKYLRSMMYFSLARCFGGLPIRTEANIDLSDVPRSSVDEVFNLVLQDAIDAEAGLPPTVQDLGRPTVWAAKTLLTEIYLYQQNWEQAAAKSSEVISSGRFGLVEVSASEDFQKIFGPDVVNTPEEIFYLKFNRQQGFGLVSYAHRKTAQYSYYGPGGVYAQYTDSLKNPFIKSWDNADLRKEHILYNVDIGLGPTTCLFRKFRDPDATAGAANDYPWYRYADLLLFHAEADARAKGVPTDAALESLNKVHRRAYGYPSTVASPVDFKLQDFTLDSFLDKVIEERGYETMYEGKRWLDMVRLGIAKERILEIKGITVADKVMLWPLPNSEILYNKAMEGEQNPGY</sequence>
<evidence type="ECO:0000259" key="7">
    <source>
        <dbReference type="Pfam" id="PF14322"/>
    </source>
</evidence>
<evidence type="ECO:0000256" key="1">
    <source>
        <dbReference type="ARBA" id="ARBA00004442"/>
    </source>
</evidence>
<accession>A0A1H7SBT1</accession>
<dbReference type="STRING" id="407022.SAMN05661044_03155"/>
<gene>
    <name evidence="8" type="ORF">SAMN05661044_03155</name>
</gene>
<dbReference type="AlphaFoldDB" id="A0A1H7SBT1"/>
<dbReference type="InterPro" id="IPR012944">
    <property type="entry name" value="SusD_RagB_dom"/>
</dbReference>
<evidence type="ECO:0000256" key="2">
    <source>
        <dbReference type="ARBA" id="ARBA00006275"/>
    </source>
</evidence>
<dbReference type="PROSITE" id="PS51257">
    <property type="entry name" value="PROKAR_LIPOPROTEIN"/>
    <property type="match status" value="1"/>
</dbReference>
<dbReference type="InterPro" id="IPR033985">
    <property type="entry name" value="SusD-like_N"/>
</dbReference>